<accession>A0A4V0INL1</accession>
<dbReference type="Proteomes" id="UP000001940">
    <property type="component" value="Chromosome X"/>
</dbReference>
<keyword evidence="1" id="KW-0812">Transmembrane</keyword>
<gene>
    <name evidence="2" type="ORF">CELE_F18E9.8</name>
    <name evidence="2 4" type="ORF">F18E9.8</name>
</gene>
<feature type="transmembrane region" description="Helical" evidence="1">
    <location>
        <begin position="6"/>
        <end position="23"/>
    </location>
</feature>
<evidence type="ECO:0000256" key="1">
    <source>
        <dbReference type="SAM" id="Phobius"/>
    </source>
</evidence>
<keyword evidence="1" id="KW-1133">Transmembrane helix</keyword>
<keyword evidence="1" id="KW-0472">Membrane</keyword>
<dbReference type="OrthoDB" id="5859007at2759"/>
<evidence type="ECO:0000313" key="2">
    <source>
        <dbReference type="EMBL" id="VTW47559.1"/>
    </source>
</evidence>
<evidence type="ECO:0000313" key="3">
    <source>
        <dbReference type="Proteomes" id="UP000001940"/>
    </source>
</evidence>
<organism evidence="2 3">
    <name type="scientific">Caenorhabditis elegans</name>
    <dbReference type="NCBI Taxonomy" id="6239"/>
    <lineage>
        <taxon>Eukaryota</taxon>
        <taxon>Metazoa</taxon>
        <taxon>Ecdysozoa</taxon>
        <taxon>Nematoda</taxon>
        <taxon>Chromadorea</taxon>
        <taxon>Rhabditida</taxon>
        <taxon>Rhabditina</taxon>
        <taxon>Rhabditomorpha</taxon>
        <taxon>Rhabditoidea</taxon>
        <taxon>Rhabditidae</taxon>
        <taxon>Peloderinae</taxon>
        <taxon>Caenorhabditis</taxon>
    </lineage>
</organism>
<evidence type="ECO:0000313" key="4">
    <source>
        <dbReference type="WormBase" id="F18E9.8b"/>
    </source>
</evidence>
<dbReference type="ExpressionAtlas" id="A0A4V0INL1">
    <property type="expression patterns" value="baseline"/>
</dbReference>
<dbReference type="AGR" id="WB:WBGene00044780"/>
<proteinExistence type="predicted"/>
<dbReference type="WormBase" id="F18E9.8b">
    <property type="protein sequence ID" value="CE53371"/>
    <property type="gene ID" value="WBGene00044780"/>
</dbReference>
<dbReference type="EMBL" id="BX284606">
    <property type="protein sequence ID" value="VTW47559.1"/>
    <property type="molecule type" value="Genomic_DNA"/>
</dbReference>
<dbReference type="AlphaFoldDB" id="A0A4V0INL1"/>
<keyword evidence="3" id="KW-1185">Reference proteome</keyword>
<reference evidence="2 3" key="1">
    <citation type="journal article" date="1998" name="Science">
        <title>Genome sequence of the nematode C. elegans: a platform for investigating biology.</title>
        <authorList>
            <consortium name="The C. elegans sequencing consortium"/>
            <person name="Sulson J.E."/>
            <person name="Waterston R."/>
        </authorList>
    </citation>
    <scope>NUCLEOTIDE SEQUENCE [LARGE SCALE GENOMIC DNA]</scope>
    <source>
        <strain evidence="2 3">Bristol N2</strain>
    </source>
</reference>
<protein>
    <submittedName>
        <fullName evidence="2">G_PROTEIN_RECEP_F1_2 domain-containing protein</fullName>
    </submittedName>
</protein>
<sequence length="96" mass="11165">MGITPVVIPAMPLGYSVGFYRYFFNCHQMLTLSLICMTTSASTTVEIFFWRWQNIILPNSRHSDGKQRISCYTGQREKCTTSQTCRKYNLLKKKNL</sequence>
<name>A0A4V0INL1_CAEEL</name>